<evidence type="ECO:0000313" key="6">
    <source>
        <dbReference type="EMBL" id="HIQ67127.1"/>
    </source>
</evidence>
<keyword evidence="3 5" id="KW-0687">Ribonucleoprotein</keyword>
<evidence type="ECO:0000256" key="3">
    <source>
        <dbReference type="ARBA" id="ARBA00023274"/>
    </source>
</evidence>
<reference evidence="6" key="2">
    <citation type="journal article" date="2021" name="PeerJ">
        <title>Extensive microbial diversity within the chicken gut microbiome revealed by metagenomics and culture.</title>
        <authorList>
            <person name="Gilroy R."/>
            <person name="Ravi A."/>
            <person name="Getino M."/>
            <person name="Pursley I."/>
            <person name="Horton D.L."/>
            <person name="Alikhan N.F."/>
            <person name="Baker D."/>
            <person name="Gharbi K."/>
            <person name="Hall N."/>
            <person name="Watson M."/>
            <person name="Adriaenssens E.M."/>
            <person name="Foster-Nyarko E."/>
            <person name="Jarju S."/>
            <person name="Secka A."/>
            <person name="Antonio M."/>
            <person name="Oren A."/>
            <person name="Chaudhuri R.R."/>
            <person name="La Ragione R."/>
            <person name="Hildebrand F."/>
            <person name="Pallen M.J."/>
        </authorList>
    </citation>
    <scope>NUCLEOTIDE SEQUENCE</scope>
    <source>
        <strain evidence="6">13361</strain>
    </source>
</reference>
<dbReference type="Gene3D" id="1.10.287.310">
    <property type="match status" value="1"/>
</dbReference>
<dbReference type="AlphaFoldDB" id="A0A9D0Z0T0"/>
<dbReference type="PANTHER" id="PTHR10916">
    <property type="entry name" value="60S RIBOSOMAL PROTEIN L35/50S RIBOSOMAL PROTEIN L29"/>
    <property type="match status" value="1"/>
</dbReference>
<dbReference type="Pfam" id="PF00831">
    <property type="entry name" value="Ribosomal_L29"/>
    <property type="match status" value="1"/>
</dbReference>
<dbReference type="EMBL" id="DVFK01000017">
    <property type="protein sequence ID" value="HIQ67127.1"/>
    <property type="molecule type" value="Genomic_DNA"/>
</dbReference>
<dbReference type="FunFam" id="1.10.287.310:FF:000001">
    <property type="entry name" value="50S ribosomal protein L29"/>
    <property type="match status" value="1"/>
</dbReference>
<dbReference type="InterPro" id="IPR050063">
    <property type="entry name" value="Ribosomal_protein_uL29"/>
</dbReference>
<dbReference type="GO" id="GO:0006412">
    <property type="term" value="P:translation"/>
    <property type="evidence" value="ECO:0007669"/>
    <property type="project" value="UniProtKB-UniRule"/>
</dbReference>
<gene>
    <name evidence="5 6" type="primary">rpmC</name>
    <name evidence="6" type="ORF">IAB74_01285</name>
</gene>
<reference evidence="6" key="1">
    <citation type="submission" date="2020-10" db="EMBL/GenBank/DDBJ databases">
        <authorList>
            <person name="Gilroy R."/>
        </authorList>
    </citation>
    <scope>NUCLEOTIDE SEQUENCE</scope>
    <source>
        <strain evidence="6">13361</strain>
    </source>
</reference>
<keyword evidence="2 5" id="KW-0689">Ribosomal protein</keyword>
<dbReference type="InterPro" id="IPR018254">
    <property type="entry name" value="Ribosomal_uL29_CS"/>
</dbReference>
<dbReference type="GO" id="GO:0022625">
    <property type="term" value="C:cytosolic large ribosomal subunit"/>
    <property type="evidence" value="ECO:0007669"/>
    <property type="project" value="TreeGrafter"/>
</dbReference>
<comment type="caution">
    <text evidence="6">The sequence shown here is derived from an EMBL/GenBank/DDBJ whole genome shotgun (WGS) entry which is preliminary data.</text>
</comment>
<proteinExistence type="inferred from homology"/>
<dbReference type="PROSITE" id="PS00579">
    <property type="entry name" value="RIBOSOMAL_L29"/>
    <property type="match status" value="1"/>
</dbReference>
<dbReference type="InterPro" id="IPR001854">
    <property type="entry name" value="Ribosomal_uL29"/>
</dbReference>
<evidence type="ECO:0000256" key="1">
    <source>
        <dbReference type="ARBA" id="ARBA00009254"/>
    </source>
</evidence>
<dbReference type="SUPFAM" id="SSF46561">
    <property type="entry name" value="Ribosomal protein L29 (L29p)"/>
    <property type="match status" value="1"/>
</dbReference>
<dbReference type="Proteomes" id="UP000886796">
    <property type="component" value="Unassembled WGS sequence"/>
</dbReference>
<evidence type="ECO:0000313" key="7">
    <source>
        <dbReference type="Proteomes" id="UP000886796"/>
    </source>
</evidence>
<sequence>MKAKELNQIRGLSADKLQEKLQELKKDLFMLRMQHATNQLDNPMRIAAVKKDIARIKTIIREKETNV</sequence>
<dbReference type="GO" id="GO:0003735">
    <property type="term" value="F:structural constituent of ribosome"/>
    <property type="evidence" value="ECO:0007669"/>
    <property type="project" value="InterPro"/>
</dbReference>
<organism evidence="6 7">
    <name type="scientific">Candidatus Faecousia excrementigallinarum</name>
    <dbReference type="NCBI Taxonomy" id="2840806"/>
    <lineage>
        <taxon>Bacteria</taxon>
        <taxon>Bacillati</taxon>
        <taxon>Bacillota</taxon>
        <taxon>Clostridia</taxon>
        <taxon>Eubacteriales</taxon>
        <taxon>Oscillospiraceae</taxon>
        <taxon>Faecousia</taxon>
    </lineage>
</organism>
<dbReference type="PANTHER" id="PTHR10916:SF0">
    <property type="entry name" value="LARGE RIBOSOMAL SUBUNIT PROTEIN UL29C"/>
    <property type="match status" value="1"/>
</dbReference>
<accession>A0A9D0Z0T0</accession>
<evidence type="ECO:0000256" key="5">
    <source>
        <dbReference type="HAMAP-Rule" id="MF_00374"/>
    </source>
</evidence>
<protein>
    <recommendedName>
        <fullName evidence="4 5">Large ribosomal subunit protein uL29</fullName>
    </recommendedName>
</protein>
<dbReference type="HAMAP" id="MF_00374">
    <property type="entry name" value="Ribosomal_uL29"/>
    <property type="match status" value="1"/>
</dbReference>
<evidence type="ECO:0000256" key="4">
    <source>
        <dbReference type="ARBA" id="ARBA00035204"/>
    </source>
</evidence>
<dbReference type="CDD" id="cd00427">
    <property type="entry name" value="Ribosomal_L29_HIP"/>
    <property type="match status" value="1"/>
</dbReference>
<dbReference type="NCBIfam" id="TIGR00012">
    <property type="entry name" value="L29"/>
    <property type="match status" value="1"/>
</dbReference>
<dbReference type="InterPro" id="IPR036049">
    <property type="entry name" value="Ribosomal_uL29_sf"/>
</dbReference>
<name>A0A9D0Z0T0_9FIRM</name>
<comment type="similarity">
    <text evidence="1 5">Belongs to the universal ribosomal protein uL29 family.</text>
</comment>
<evidence type="ECO:0000256" key="2">
    <source>
        <dbReference type="ARBA" id="ARBA00022980"/>
    </source>
</evidence>